<feature type="transmembrane region" description="Helical" evidence="8">
    <location>
        <begin position="405"/>
        <end position="426"/>
    </location>
</feature>
<dbReference type="EMBL" id="VAUV01000015">
    <property type="protein sequence ID" value="TLD69245.1"/>
    <property type="molecule type" value="Genomic_DNA"/>
</dbReference>
<comment type="subcellular location">
    <subcellularLocation>
        <location evidence="1">Cell membrane</location>
        <topology evidence="1">Multi-pass membrane protein</topology>
    </subcellularLocation>
    <subcellularLocation>
        <location evidence="7">Membrane</location>
        <topology evidence="7">Multi-pass membrane protein</topology>
    </subcellularLocation>
</comment>
<feature type="transmembrane region" description="Helical" evidence="8">
    <location>
        <begin position="204"/>
        <end position="226"/>
    </location>
</feature>
<evidence type="ECO:0000256" key="4">
    <source>
        <dbReference type="ARBA" id="ARBA00022692"/>
    </source>
</evidence>
<dbReference type="PANTHER" id="PTHR42703:SF1">
    <property type="entry name" value="NA(+)_H(+) ANTIPORTER SUBUNIT D1"/>
    <property type="match status" value="1"/>
</dbReference>
<feature type="transmembrane region" description="Helical" evidence="8">
    <location>
        <begin position="72"/>
        <end position="95"/>
    </location>
</feature>
<feature type="transmembrane region" description="Helical" evidence="8">
    <location>
        <begin position="31"/>
        <end position="52"/>
    </location>
</feature>
<comment type="caution">
    <text evidence="10">The sequence shown here is derived from an EMBL/GenBank/DDBJ whole genome shotgun (WGS) entry which is preliminary data.</text>
</comment>
<organism evidence="10 11">
    <name type="scientific">Phragmitibacter flavus</name>
    <dbReference type="NCBI Taxonomy" id="2576071"/>
    <lineage>
        <taxon>Bacteria</taxon>
        <taxon>Pseudomonadati</taxon>
        <taxon>Verrucomicrobiota</taxon>
        <taxon>Verrucomicrobiia</taxon>
        <taxon>Verrucomicrobiales</taxon>
        <taxon>Verrucomicrobiaceae</taxon>
        <taxon>Phragmitibacter</taxon>
    </lineage>
</organism>
<evidence type="ECO:0000313" key="10">
    <source>
        <dbReference type="EMBL" id="TLD69245.1"/>
    </source>
</evidence>
<dbReference type="OrthoDB" id="9807568at2"/>
<feature type="transmembrane region" description="Helical" evidence="8">
    <location>
        <begin position="162"/>
        <end position="184"/>
    </location>
</feature>
<feature type="transmembrane region" description="Helical" evidence="8">
    <location>
        <begin position="368"/>
        <end position="393"/>
    </location>
</feature>
<keyword evidence="3" id="KW-1003">Cell membrane</keyword>
<name>A0A5R8KBE5_9BACT</name>
<evidence type="ECO:0000313" key="11">
    <source>
        <dbReference type="Proteomes" id="UP000306196"/>
    </source>
</evidence>
<protein>
    <submittedName>
        <fullName evidence="10">Na+/H+ antiporter subunit D</fullName>
    </submittedName>
</protein>
<dbReference type="GO" id="GO:0005886">
    <property type="term" value="C:plasma membrane"/>
    <property type="evidence" value="ECO:0007669"/>
    <property type="project" value="UniProtKB-SubCell"/>
</dbReference>
<evidence type="ECO:0000256" key="2">
    <source>
        <dbReference type="ARBA" id="ARBA00005346"/>
    </source>
</evidence>
<evidence type="ECO:0000256" key="1">
    <source>
        <dbReference type="ARBA" id="ARBA00004651"/>
    </source>
</evidence>
<dbReference type="GO" id="GO:0008137">
    <property type="term" value="F:NADH dehydrogenase (ubiquinone) activity"/>
    <property type="evidence" value="ECO:0007669"/>
    <property type="project" value="InterPro"/>
</dbReference>
<evidence type="ECO:0000256" key="3">
    <source>
        <dbReference type="ARBA" id="ARBA00022475"/>
    </source>
</evidence>
<feature type="transmembrane region" description="Helical" evidence="8">
    <location>
        <begin position="269"/>
        <end position="292"/>
    </location>
</feature>
<evidence type="ECO:0000256" key="6">
    <source>
        <dbReference type="ARBA" id="ARBA00023136"/>
    </source>
</evidence>
<dbReference type="PRINTS" id="PR01437">
    <property type="entry name" value="NUOXDRDTASE4"/>
</dbReference>
<feature type="domain" description="NADH:quinone oxidoreductase/Mrp antiporter transmembrane" evidence="9">
    <location>
        <begin position="127"/>
        <end position="418"/>
    </location>
</feature>
<feature type="transmembrane region" description="Helical" evidence="8">
    <location>
        <begin position="238"/>
        <end position="257"/>
    </location>
</feature>
<sequence>MNWLIILPILLPLLTAIVLIFCRGSLPLQRILSTVSAAAQFVISILLLQHVLKNGILAVNMSNWEAPFGITFVADVLSASMVAVTGFMGFAVALFGLAEIDRPREKFGFYPLYHVLLMGVCGAFLTGDLFNLFVWFEVMLMASFVLLALGGERAQLEGSVKYLVLNFLSSGIFLTALGILYAEVGTLNMADIAVKLSGNHSSPLAMTSAMLLLVSFGVKAGVFPVFAWLPASYHTPPVTVSAIFAGLLTKVGVYSLIRVFTLMFVGDTAFTSGLIIFISVMTMITGVLGAAAQFEVRKILSFHIISQIGYMTLGLGLMTASALSASVFYIIHHIIVKTNLFLISGAITHARGSAELKKIGGLYRTHPWLAFLFLIPAMSLGGIPPLSGFFAKFTLVSEAARLEEYLLIGVALIVGVLTLYSMTKIWAEAFWKPDPRGREYETSKPIPWLMLLPIAMMAGVTLFIGFNPEWLLGIARQAGEQLASPDAYIQAVLGSQPPVTPPAPAP</sequence>
<proteinExistence type="inferred from homology"/>
<dbReference type="InterPro" id="IPR003918">
    <property type="entry name" value="NADH_UbQ_OxRdtase"/>
</dbReference>
<evidence type="ECO:0000256" key="8">
    <source>
        <dbReference type="SAM" id="Phobius"/>
    </source>
</evidence>
<keyword evidence="4 7" id="KW-0812">Transmembrane</keyword>
<dbReference type="PANTHER" id="PTHR42703">
    <property type="entry name" value="NADH DEHYDROGENASE"/>
    <property type="match status" value="1"/>
</dbReference>
<keyword evidence="11" id="KW-1185">Reference proteome</keyword>
<dbReference type="InterPro" id="IPR001750">
    <property type="entry name" value="ND/Mrp_TM"/>
</dbReference>
<keyword evidence="6 8" id="KW-0472">Membrane</keyword>
<dbReference type="AlphaFoldDB" id="A0A5R8KBE5"/>
<feature type="transmembrane region" description="Helical" evidence="8">
    <location>
        <begin position="107"/>
        <end position="126"/>
    </location>
</feature>
<feature type="transmembrane region" description="Helical" evidence="8">
    <location>
        <begin position="446"/>
        <end position="466"/>
    </location>
</feature>
<gene>
    <name evidence="10" type="ORF">FEM03_18855</name>
</gene>
<dbReference type="Pfam" id="PF00361">
    <property type="entry name" value="Proton_antipo_M"/>
    <property type="match status" value="1"/>
</dbReference>
<dbReference type="Proteomes" id="UP000306196">
    <property type="component" value="Unassembled WGS sequence"/>
</dbReference>
<dbReference type="InterPro" id="IPR050586">
    <property type="entry name" value="CPA3_Na-H_Antiporter_D"/>
</dbReference>
<reference evidence="10 11" key="1">
    <citation type="submission" date="2019-05" db="EMBL/GenBank/DDBJ databases">
        <title>Verrucobacter flavum gen. nov., sp. nov. a new member of the family Verrucomicrobiaceae.</title>
        <authorList>
            <person name="Szuroczki S."/>
            <person name="Abbaszade G."/>
            <person name="Szabo A."/>
            <person name="Felfoldi T."/>
            <person name="Schumann P."/>
            <person name="Boka K."/>
            <person name="Keki Z."/>
            <person name="Toumi M."/>
            <person name="Toth E."/>
        </authorList>
    </citation>
    <scope>NUCLEOTIDE SEQUENCE [LARGE SCALE GENOMIC DNA]</scope>
    <source>
        <strain evidence="10 11">MG-N-17</strain>
    </source>
</reference>
<evidence type="ECO:0000256" key="7">
    <source>
        <dbReference type="RuleBase" id="RU000320"/>
    </source>
</evidence>
<feature type="transmembrane region" description="Helical" evidence="8">
    <location>
        <begin position="6"/>
        <end position="24"/>
    </location>
</feature>
<dbReference type="NCBIfam" id="NF009306">
    <property type="entry name" value="PRK12663.1"/>
    <property type="match status" value="1"/>
</dbReference>
<accession>A0A5R8KBE5</accession>
<evidence type="ECO:0000256" key="5">
    <source>
        <dbReference type="ARBA" id="ARBA00022989"/>
    </source>
</evidence>
<keyword evidence="5 8" id="KW-1133">Transmembrane helix</keyword>
<evidence type="ECO:0000259" key="9">
    <source>
        <dbReference type="Pfam" id="PF00361"/>
    </source>
</evidence>
<dbReference type="GO" id="GO:0042773">
    <property type="term" value="P:ATP synthesis coupled electron transport"/>
    <property type="evidence" value="ECO:0007669"/>
    <property type="project" value="InterPro"/>
</dbReference>
<feature type="transmembrane region" description="Helical" evidence="8">
    <location>
        <begin position="132"/>
        <end position="150"/>
    </location>
</feature>
<comment type="similarity">
    <text evidence="2">Belongs to the CPA3 antiporters (TC 2.A.63) subunit D family.</text>
</comment>